<dbReference type="EMBL" id="JAUDFV010000133">
    <property type="protein sequence ID" value="KAL2726549.1"/>
    <property type="molecule type" value="Genomic_DNA"/>
</dbReference>
<protein>
    <submittedName>
        <fullName evidence="1">Uncharacterized protein</fullName>
    </submittedName>
</protein>
<dbReference type="Proteomes" id="UP001607302">
    <property type="component" value="Unassembled WGS sequence"/>
</dbReference>
<reference evidence="1 2" key="1">
    <citation type="journal article" date="2024" name="Ann. Entomol. Soc. Am.">
        <title>Genomic analyses of the southern and eastern yellowjacket wasps (Hymenoptera: Vespidae) reveal evolutionary signatures of social life.</title>
        <authorList>
            <person name="Catto M.A."/>
            <person name="Caine P.B."/>
            <person name="Orr S.E."/>
            <person name="Hunt B.G."/>
            <person name="Goodisman M.A.D."/>
        </authorList>
    </citation>
    <scope>NUCLEOTIDE SEQUENCE [LARGE SCALE GENOMIC DNA]</scope>
    <source>
        <strain evidence="1">233</strain>
        <tissue evidence="1">Head and thorax</tissue>
    </source>
</reference>
<evidence type="ECO:0000313" key="1">
    <source>
        <dbReference type="EMBL" id="KAL2726549.1"/>
    </source>
</evidence>
<name>A0ABD2B104_VESSQ</name>
<dbReference type="AlphaFoldDB" id="A0ABD2B104"/>
<sequence length="111" mass="12978">MDILIDLKCLRSRPFNLVKSRAMKLKLFRGKIKERKTDARCRCIRARFANGESAEENSVARVNVEKAIDLTSVHSHSTKLFDIAYIERWQKYDEQSDNVKKPITFGVIYRT</sequence>
<organism evidence="1 2">
    <name type="scientific">Vespula squamosa</name>
    <name type="common">Southern yellow jacket</name>
    <name type="synonym">Wasp</name>
    <dbReference type="NCBI Taxonomy" id="30214"/>
    <lineage>
        <taxon>Eukaryota</taxon>
        <taxon>Metazoa</taxon>
        <taxon>Ecdysozoa</taxon>
        <taxon>Arthropoda</taxon>
        <taxon>Hexapoda</taxon>
        <taxon>Insecta</taxon>
        <taxon>Pterygota</taxon>
        <taxon>Neoptera</taxon>
        <taxon>Endopterygota</taxon>
        <taxon>Hymenoptera</taxon>
        <taxon>Apocrita</taxon>
        <taxon>Aculeata</taxon>
        <taxon>Vespoidea</taxon>
        <taxon>Vespidae</taxon>
        <taxon>Vespinae</taxon>
        <taxon>Vespula</taxon>
    </lineage>
</organism>
<comment type="caution">
    <text evidence="1">The sequence shown here is derived from an EMBL/GenBank/DDBJ whole genome shotgun (WGS) entry which is preliminary data.</text>
</comment>
<evidence type="ECO:0000313" key="2">
    <source>
        <dbReference type="Proteomes" id="UP001607302"/>
    </source>
</evidence>
<gene>
    <name evidence="1" type="ORF">V1478_006827</name>
</gene>
<keyword evidence="2" id="KW-1185">Reference proteome</keyword>
<accession>A0ABD2B104</accession>
<proteinExistence type="predicted"/>